<dbReference type="Gene3D" id="1.10.150.320">
    <property type="entry name" value="Photosystem II 12 kDa extrinsic protein"/>
    <property type="match status" value="1"/>
</dbReference>
<evidence type="ECO:0000256" key="6">
    <source>
        <dbReference type="ARBA" id="ARBA00023204"/>
    </source>
</evidence>
<dbReference type="InterPro" id="IPR007197">
    <property type="entry name" value="rSAM"/>
</dbReference>
<accession>G0EDP8</accession>
<dbReference type="SUPFAM" id="SSF47781">
    <property type="entry name" value="RuvA domain 2-like"/>
    <property type="match status" value="1"/>
</dbReference>
<dbReference type="KEGG" id="pfm:Pyrfu_0013"/>
<keyword evidence="5" id="KW-0411">Iron-sulfur</keyword>
<evidence type="ECO:0000313" key="8">
    <source>
        <dbReference type="EMBL" id="AEM37885.1"/>
    </source>
</evidence>
<dbReference type="InterPro" id="IPR058240">
    <property type="entry name" value="rSAM_sf"/>
</dbReference>
<dbReference type="InParanoid" id="G0EDP8"/>
<evidence type="ECO:0000256" key="5">
    <source>
        <dbReference type="ARBA" id="ARBA00023014"/>
    </source>
</evidence>
<organism evidence="8 9">
    <name type="scientific">Pyrolobus fumarii (strain DSM 11204 / 1A)</name>
    <dbReference type="NCBI Taxonomy" id="694429"/>
    <lineage>
        <taxon>Archaea</taxon>
        <taxon>Thermoproteota</taxon>
        <taxon>Thermoprotei</taxon>
        <taxon>Desulfurococcales</taxon>
        <taxon>Pyrodictiaceae</taxon>
        <taxon>Pyrolobus</taxon>
    </lineage>
</organism>
<dbReference type="GO" id="GO:0140097">
    <property type="term" value="F:catalytic activity, acting on DNA"/>
    <property type="evidence" value="ECO:0007669"/>
    <property type="project" value="UniProtKB-ARBA"/>
</dbReference>
<dbReference type="PANTHER" id="PTHR43726:SF1">
    <property type="entry name" value="BIOTIN SYNTHASE"/>
    <property type="match status" value="1"/>
</dbReference>
<dbReference type="GO" id="GO:0051536">
    <property type="term" value="F:iron-sulfur cluster binding"/>
    <property type="evidence" value="ECO:0007669"/>
    <property type="project" value="UniProtKB-KW"/>
</dbReference>
<evidence type="ECO:0000256" key="3">
    <source>
        <dbReference type="ARBA" id="ARBA00022763"/>
    </source>
</evidence>
<name>G0EDP8_PYRF1</name>
<dbReference type="eggNOG" id="arCOG00661">
    <property type="taxonomic scope" value="Archaea"/>
</dbReference>
<feature type="domain" description="Radical SAM core" evidence="7">
    <location>
        <begin position="29"/>
        <end position="261"/>
    </location>
</feature>
<dbReference type="InterPro" id="IPR034422">
    <property type="entry name" value="HydE/PylB-like"/>
</dbReference>
<dbReference type="SMART" id="SM00729">
    <property type="entry name" value="Elp3"/>
    <property type="match status" value="1"/>
</dbReference>
<dbReference type="PANTHER" id="PTHR43726">
    <property type="entry name" value="3-METHYLORNITHINE SYNTHASE"/>
    <property type="match status" value="1"/>
</dbReference>
<dbReference type="Gene3D" id="3.20.20.70">
    <property type="entry name" value="Aldolase class I"/>
    <property type="match status" value="1"/>
</dbReference>
<evidence type="ECO:0000259" key="7">
    <source>
        <dbReference type="PROSITE" id="PS51918"/>
    </source>
</evidence>
<reference evidence="8 9" key="1">
    <citation type="journal article" date="2011" name="Stand. Genomic Sci.">
        <title>Complete genome sequence of the hyperthermophilic chemolithoautotroph Pyrolobus fumarii type strain (1A).</title>
        <authorList>
            <person name="Anderson I."/>
            <person name="Goker M."/>
            <person name="Nolan M."/>
            <person name="Lucas S."/>
            <person name="Hammon N."/>
            <person name="Deshpande S."/>
            <person name="Cheng J.F."/>
            <person name="Tapia R."/>
            <person name="Han C."/>
            <person name="Goodwin L."/>
            <person name="Pitluck S."/>
            <person name="Huntemann M."/>
            <person name="Liolios K."/>
            <person name="Ivanova N."/>
            <person name="Pagani I."/>
            <person name="Mavromatis K."/>
            <person name="Ovchinikova G."/>
            <person name="Pati A."/>
            <person name="Chen A."/>
            <person name="Palaniappan K."/>
            <person name="Land M."/>
            <person name="Hauser L."/>
            <person name="Brambilla E.M."/>
            <person name="Huber H."/>
            <person name="Yasawong M."/>
            <person name="Rohde M."/>
            <person name="Spring S."/>
            <person name="Abt B."/>
            <person name="Sikorski J."/>
            <person name="Wirth R."/>
            <person name="Detter J.C."/>
            <person name="Woyke T."/>
            <person name="Bristow J."/>
            <person name="Eisen J.A."/>
            <person name="Markowitz V."/>
            <person name="Hugenholtz P."/>
            <person name="Kyrpides N.C."/>
            <person name="Klenk H.P."/>
            <person name="Lapidus A."/>
        </authorList>
    </citation>
    <scope>NUCLEOTIDE SEQUENCE [LARGE SCALE GENOMIC DNA]</scope>
    <source>
        <strain evidence="9">DSM 11204 / 1A</strain>
    </source>
</reference>
<dbReference type="Proteomes" id="UP000001037">
    <property type="component" value="Chromosome"/>
</dbReference>
<keyword evidence="1" id="KW-0949">S-adenosyl-L-methionine</keyword>
<keyword evidence="9" id="KW-1185">Reference proteome</keyword>
<dbReference type="InterPro" id="IPR013785">
    <property type="entry name" value="Aldolase_TIM"/>
</dbReference>
<dbReference type="SFLD" id="SFLDS00029">
    <property type="entry name" value="Radical_SAM"/>
    <property type="match status" value="1"/>
</dbReference>
<dbReference type="SFLD" id="SFLDG01102">
    <property type="entry name" value="Uncharacterised_Radical_SAM_Su"/>
    <property type="match status" value="1"/>
</dbReference>
<dbReference type="PROSITE" id="PS51918">
    <property type="entry name" value="RADICAL_SAM"/>
    <property type="match status" value="1"/>
</dbReference>
<dbReference type="GO" id="GO:0016787">
    <property type="term" value="F:hydrolase activity"/>
    <property type="evidence" value="ECO:0007669"/>
    <property type="project" value="UniProtKB-ARBA"/>
</dbReference>
<evidence type="ECO:0000256" key="2">
    <source>
        <dbReference type="ARBA" id="ARBA00022723"/>
    </source>
</evidence>
<dbReference type="InterPro" id="IPR006638">
    <property type="entry name" value="Elp3/MiaA/NifB-like_rSAM"/>
</dbReference>
<dbReference type="GO" id="GO:0003677">
    <property type="term" value="F:DNA binding"/>
    <property type="evidence" value="ECO:0007669"/>
    <property type="project" value="InterPro"/>
</dbReference>
<gene>
    <name evidence="8" type="ordered locus">Pyrfu_0013</name>
</gene>
<dbReference type="SUPFAM" id="SSF102114">
    <property type="entry name" value="Radical SAM enzymes"/>
    <property type="match status" value="1"/>
</dbReference>
<dbReference type="AlphaFoldDB" id="G0EDP8"/>
<dbReference type="InterPro" id="IPR010994">
    <property type="entry name" value="RuvA_2-like"/>
</dbReference>
<dbReference type="InterPro" id="IPR003583">
    <property type="entry name" value="Hlx-hairpin-Hlx_DNA-bd_motif"/>
</dbReference>
<dbReference type="EMBL" id="CP002838">
    <property type="protein sequence ID" value="AEM37885.1"/>
    <property type="molecule type" value="Genomic_DNA"/>
</dbReference>
<sequence>MGSGMAGKWSVAHVKLEDLEVVEAPIYRSTGGPILKTLLSQACRMDCLYCPYRVGGPLRERSVWSPEKLVRVTLELWRRGEIRGLFLSSGFYGDPEVVVEAQLEVARRLREAGFKGYLHLRLMPGTPGSLIREALRLADRVGVNLESVGPAEFAEIAPSKGSWSLDLMSKLMYAARVAGNPRRVDTQLVVGAAGESDEEILKLTASLVKGGVGIVHYSPYTPVPGTPLAEKRPPVPKRRAQRLYEALALLRDYGMSLGSILDILDERGMLPLAGPSLKEIVARAHPEWFPVDPHTASLEELLRVPGIGPRTAREIIRARREGRLDVYVLRRILGPRWRRAARYLAF</sequence>
<proteinExistence type="predicted"/>
<dbReference type="SMART" id="SM00278">
    <property type="entry name" value="HhH1"/>
    <property type="match status" value="1"/>
</dbReference>
<dbReference type="HOGENOM" id="CLU_033784_1_0_2"/>
<keyword evidence="3" id="KW-0227">DNA damage</keyword>
<evidence type="ECO:0000256" key="4">
    <source>
        <dbReference type="ARBA" id="ARBA00023004"/>
    </source>
</evidence>
<dbReference type="CDD" id="cd01335">
    <property type="entry name" value="Radical_SAM"/>
    <property type="match status" value="1"/>
</dbReference>
<keyword evidence="6" id="KW-0234">DNA repair</keyword>
<dbReference type="STRING" id="694429.Pyrfu_0013"/>
<dbReference type="GO" id="GO:0006281">
    <property type="term" value="P:DNA repair"/>
    <property type="evidence" value="ECO:0007669"/>
    <property type="project" value="UniProtKB-KW"/>
</dbReference>
<dbReference type="InterPro" id="IPR023874">
    <property type="entry name" value="DNA_rSAM_put"/>
</dbReference>
<dbReference type="Pfam" id="PF04055">
    <property type="entry name" value="Radical_SAM"/>
    <property type="match status" value="1"/>
</dbReference>
<dbReference type="Pfam" id="PF00633">
    <property type="entry name" value="HHH"/>
    <property type="match status" value="1"/>
</dbReference>
<evidence type="ECO:0000256" key="1">
    <source>
        <dbReference type="ARBA" id="ARBA00022691"/>
    </source>
</evidence>
<keyword evidence="2" id="KW-0479">Metal-binding</keyword>
<dbReference type="InterPro" id="IPR000445">
    <property type="entry name" value="HhH_motif"/>
</dbReference>
<dbReference type="GO" id="GO:0046872">
    <property type="term" value="F:metal ion binding"/>
    <property type="evidence" value="ECO:0007669"/>
    <property type="project" value="UniProtKB-KW"/>
</dbReference>
<keyword evidence="4" id="KW-0408">Iron</keyword>
<dbReference type="GO" id="GO:0016740">
    <property type="term" value="F:transferase activity"/>
    <property type="evidence" value="ECO:0007669"/>
    <property type="project" value="TreeGrafter"/>
</dbReference>
<evidence type="ECO:0000313" key="9">
    <source>
        <dbReference type="Proteomes" id="UP000001037"/>
    </source>
</evidence>
<protein>
    <submittedName>
        <fullName evidence="8">Radical SAM domain protein</fullName>
    </submittedName>
</protein>